<feature type="domain" description="Deacetylase sirtuin-type" evidence="12">
    <location>
        <begin position="105"/>
        <end position="352"/>
    </location>
</feature>
<dbReference type="Gene3D" id="2.20.28.200">
    <property type="match status" value="1"/>
</dbReference>
<dbReference type="InterPro" id="IPR050134">
    <property type="entry name" value="NAD-dep_sirtuin_deacylases"/>
</dbReference>
<evidence type="ECO:0000256" key="7">
    <source>
        <dbReference type="ARBA" id="ARBA00038170"/>
    </source>
</evidence>
<dbReference type="Pfam" id="PF02146">
    <property type="entry name" value="SIR2"/>
    <property type="match status" value="1"/>
</dbReference>
<dbReference type="SUPFAM" id="SSF52467">
    <property type="entry name" value="DHS-like NAD/FAD-binding domain"/>
    <property type="match status" value="1"/>
</dbReference>
<evidence type="ECO:0000256" key="5">
    <source>
        <dbReference type="ARBA" id="ARBA00022833"/>
    </source>
</evidence>
<feature type="compositionally biased region" description="Basic and acidic residues" evidence="11">
    <location>
        <begin position="423"/>
        <end position="434"/>
    </location>
</feature>
<dbReference type="Proteomes" id="UP001217089">
    <property type="component" value="Unassembled WGS sequence"/>
</dbReference>
<sequence length="723" mass="81461">MLSRKMADEEDVDVEENIGIKSPSKPSRPSRKANKSATLKQIILKNERNALVKRVSNILRKAHEERTKEDVDVLTSSPELADRLKKQAIKRDVVKLRTQEIEDPVDIMEQKCQKLAAAIGNSTGVVIYTGAGISTAASIPDYRGPNGVWTLLQKGQQPAAQDLSDAEPTFTHMCITKLYKEGHVKYVVSQNCDGLHVRSGLPRNVLSEVHGNMYLEICTNCKPQRDYIRLFDVTEKTGVRRHYTDRNCHMCGKKLRDTIVHFGEKGGLKSPYRWKQAAKAANDCDIILCLGTSLKILKKYSCLWCMDRRLKQRPDLYIVNLQWTPKDEVATLKINGRCDAVLKRVMEILEISIPVYRREEDAIFTMAVCLKPSEYKTTSKKILAAPKHVRKRKRKKVSTSDYGQCEEKKPFDSSMTDDNSLFKSEDTNKRIDEQRNGISRGLNGLMAQSSLSTSHIPLQTSPLDLSVSTQSQLSSNFARNWSHDLFSIFLANQNLLLASQQQLDVCTTCLANGRLGQQCTCVNSGLSLPTGLMVPDINSLLSYQSMQLMRDMFLGNSSMHLPFPGFLPYPLSPSVFQSPQKVETVLRDHCYLNKQQMQQLSPKQNKDKNSSKSSKLVNSSGQSQKVKVETATSPLKPGSSYIKESDLTLETDDNTQKLRTMCKLERSISQDDRPPEVFPQSKSEESNETEPESSNSKKPKLTRSVSVPGWFGKGLNIRKKKRF</sequence>
<feature type="active site" description="Proton acceptor" evidence="10">
    <location>
        <position position="210"/>
    </location>
</feature>
<evidence type="ECO:0000256" key="2">
    <source>
        <dbReference type="ARBA" id="ARBA00022553"/>
    </source>
</evidence>
<dbReference type="EMBL" id="JARBDR010000214">
    <property type="protein sequence ID" value="KAJ8318801.1"/>
    <property type="molecule type" value="Genomic_DNA"/>
</dbReference>
<comment type="caution">
    <text evidence="13">The sequence shown here is derived from an EMBL/GenBank/DDBJ whole genome shotgun (WGS) entry which is preliminary data.</text>
</comment>
<evidence type="ECO:0000259" key="12">
    <source>
        <dbReference type="PROSITE" id="PS50305"/>
    </source>
</evidence>
<dbReference type="InterPro" id="IPR029035">
    <property type="entry name" value="DHS-like_NAD/FAD-binding_dom"/>
</dbReference>
<gene>
    <name evidence="13" type="ORF">KUTeg_003892</name>
</gene>
<organism evidence="13 14">
    <name type="scientific">Tegillarca granosa</name>
    <name type="common">Malaysian cockle</name>
    <name type="synonym">Anadara granosa</name>
    <dbReference type="NCBI Taxonomy" id="220873"/>
    <lineage>
        <taxon>Eukaryota</taxon>
        <taxon>Metazoa</taxon>
        <taxon>Spiralia</taxon>
        <taxon>Lophotrochozoa</taxon>
        <taxon>Mollusca</taxon>
        <taxon>Bivalvia</taxon>
        <taxon>Autobranchia</taxon>
        <taxon>Pteriomorphia</taxon>
        <taxon>Arcoida</taxon>
        <taxon>Arcoidea</taxon>
        <taxon>Arcidae</taxon>
        <taxon>Tegillarca</taxon>
    </lineage>
</organism>
<keyword evidence="2" id="KW-0597">Phosphoprotein</keyword>
<dbReference type="InterPro" id="IPR003000">
    <property type="entry name" value="Sirtuin"/>
</dbReference>
<feature type="compositionally biased region" description="Polar residues" evidence="11">
    <location>
        <begin position="413"/>
        <end position="422"/>
    </location>
</feature>
<dbReference type="PROSITE" id="PS50305">
    <property type="entry name" value="SIRTUIN"/>
    <property type="match status" value="1"/>
</dbReference>
<evidence type="ECO:0000256" key="8">
    <source>
        <dbReference type="ARBA" id="ARBA00041832"/>
    </source>
</evidence>
<accession>A0ABQ9FNE8</accession>
<feature type="binding site" evidence="10">
    <location>
        <position position="218"/>
    </location>
    <ligand>
        <name>Zn(2+)</name>
        <dbReference type="ChEBI" id="CHEBI:29105"/>
    </ligand>
</feature>
<keyword evidence="4 10" id="KW-0479">Metal-binding</keyword>
<evidence type="ECO:0000256" key="9">
    <source>
        <dbReference type="ARBA" id="ARBA00043038"/>
    </source>
</evidence>
<comment type="cofactor">
    <cofactor evidence="1">
        <name>Zn(2+)</name>
        <dbReference type="ChEBI" id="CHEBI:29105"/>
    </cofactor>
</comment>
<evidence type="ECO:0000313" key="14">
    <source>
        <dbReference type="Proteomes" id="UP001217089"/>
    </source>
</evidence>
<feature type="compositionally biased region" description="Basic and acidic residues" evidence="11">
    <location>
        <begin position="662"/>
        <end position="675"/>
    </location>
</feature>
<dbReference type="InterPro" id="IPR026590">
    <property type="entry name" value="Ssirtuin_cat_dom"/>
</dbReference>
<name>A0ABQ9FNE8_TEGGR</name>
<feature type="binding site" evidence="10">
    <location>
        <position position="248"/>
    </location>
    <ligand>
        <name>Zn(2+)</name>
        <dbReference type="ChEBI" id="CHEBI:29105"/>
    </ligand>
</feature>
<evidence type="ECO:0000256" key="1">
    <source>
        <dbReference type="ARBA" id="ARBA00001947"/>
    </source>
</evidence>
<feature type="region of interest" description="Disordered" evidence="11">
    <location>
        <begin position="596"/>
        <end position="712"/>
    </location>
</feature>
<feature type="region of interest" description="Disordered" evidence="11">
    <location>
        <begin position="393"/>
        <end position="434"/>
    </location>
</feature>
<feature type="binding site" evidence="10">
    <location>
        <position position="251"/>
    </location>
    <ligand>
        <name>Zn(2+)</name>
        <dbReference type="ChEBI" id="CHEBI:29105"/>
    </ligand>
</feature>
<evidence type="ECO:0000256" key="6">
    <source>
        <dbReference type="ARBA" id="ARBA00023027"/>
    </source>
</evidence>
<feature type="region of interest" description="Disordered" evidence="11">
    <location>
        <begin position="1"/>
        <end position="36"/>
    </location>
</feature>
<keyword evidence="14" id="KW-1185">Reference proteome</keyword>
<protein>
    <recommendedName>
        <fullName evidence="9">Regulatory protein SIR2 homolog 7</fullName>
    </recommendedName>
    <alternativeName>
        <fullName evidence="8">SIR2-like protein 7</fullName>
    </alternativeName>
</protein>
<dbReference type="PANTHER" id="PTHR11085:SF1">
    <property type="entry name" value="NAD-DEPENDENT PROTEIN DEACETYLASE SIRTUIN-7"/>
    <property type="match status" value="1"/>
</dbReference>
<dbReference type="Gene3D" id="3.40.50.1220">
    <property type="entry name" value="TPP-binding domain"/>
    <property type="match status" value="1"/>
</dbReference>
<feature type="binding site" evidence="10">
    <location>
        <position position="221"/>
    </location>
    <ligand>
        <name>Zn(2+)</name>
        <dbReference type="ChEBI" id="CHEBI:29105"/>
    </ligand>
</feature>
<keyword evidence="3" id="KW-0808">Transferase</keyword>
<keyword evidence="5 10" id="KW-0862">Zinc</keyword>
<keyword evidence="6" id="KW-0520">NAD</keyword>
<reference evidence="13 14" key="1">
    <citation type="submission" date="2022-12" db="EMBL/GenBank/DDBJ databases">
        <title>Chromosome-level genome of Tegillarca granosa.</title>
        <authorList>
            <person name="Kim J."/>
        </authorList>
    </citation>
    <scope>NUCLEOTIDE SEQUENCE [LARGE SCALE GENOMIC DNA]</scope>
    <source>
        <strain evidence="13">Teg-2019</strain>
        <tissue evidence="13">Adductor muscle</tissue>
    </source>
</reference>
<evidence type="ECO:0000256" key="4">
    <source>
        <dbReference type="ARBA" id="ARBA00022723"/>
    </source>
</evidence>
<feature type="compositionally biased region" description="Low complexity" evidence="11">
    <location>
        <begin position="611"/>
        <end position="624"/>
    </location>
</feature>
<evidence type="ECO:0000256" key="11">
    <source>
        <dbReference type="SAM" id="MobiDB-lite"/>
    </source>
</evidence>
<dbReference type="PANTHER" id="PTHR11085">
    <property type="entry name" value="NAD-DEPENDENT PROTEIN DEACYLASE SIRTUIN-5, MITOCHONDRIAL-RELATED"/>
    <property type="match status" value="1"/>
</dbReference>
<evidence type="ECO:0000256" key="3">
    <source>
        <dbReference type="ARBA" id="ARBA00022679"/>
    </source>
</evidence>
<evidence type="ECO:0000313" key="13">
    <source>
        <dbReference type="EMBL" id="KAJ8318801.1"/>
    </source>
</evidence>
<proteinExistence type="inferred from homology"/>
<comment type="similarity">
    <text evidence="7">Belongs to the sirtuin family. Class IV subfamily.</text>
</comment>
<evidence type="ECO:0000256" key="10">
    <source>
        <dbReference type="PROSITE-ProRule" id="PRU00236"/>
    </source>
</evidence>